<dbReference type="SUPFAM" id="SSF53335">
    <property type="entry name" value="S-adenosyl-L-methionine-dependent methyltransferases"/>
    <property type="match status" value="1"/>
</dbReference>
<dbReference type="Gene3D" id="3.40.50.150">
    <property type="entry name" value="Vaccinia Virus protein VP39"/>
    <property type="match status" value="1"/>
</dbReference>
<dbReference type="AlphaFoldDB" id="A0A495XW41"/>
<reference evidence="2 3" key="1">
    <citation type="submission" date="2018-10" db="EMBL/GenBank/DDBJ databases">
        <title>Sequencing the genomes of 1000 actinobacteria strains.</title>
        <authorList>
            <person name="Klenk H.-P."/>
        </authorList>
    </citation>
    <scope>NUCLEOTIDE SEQUENCE [LARGE SCALE GENOMIC DNA]</scope>
    <source>
        <strain evidence="2 3">DSM 44267</strain>
    </source>
</reference>
<feature type="compositionally biased region" description="Low complexity" evidence="1">
    <location>
        <begin position="11"/>
        <end position="28"/>
    </location>
</feature>
<evidence type="ECO:0000313" key="3">
    <source>
        <dbReference type="Proteomes" id="UP000278440"/>
    </source>
</evidence>
<dbReference type="EMBL" id="RBXT01000001">
    <property type="protein sequence ID" value="RKT76683.1"/>
    <property type="molecule type" value="Genomic_DNA"/>
</dbReference>
<accession>A0A495XW41</accession>
<dbReference type="Proteomes" id="UP000278440">
    <property type="component" value="Unassembled WGS sequence"/>
</dbReference>
<gene>
    <name evidence="2" type="ORF">DFJ68_0079</name>
</gene>
<dbReference type="NCBIfam" id="NF037959">
    <property type="entry name" value="MFS_SpdSyn"/>
    <property type="match status" value="1"/>
</dbReference>
<evidence type="ECO:0000256" key="1">
    <source>
        <dbReference type="SAM" id="MobiDB-lite"/>
    </source>
</evidence>
<proteinExistence type="predicted"/>
<feature type="region of interest" description="Disordered" evidence="1">
    <location>
        <begin position="1"/>
        <end position="33"/>
    </location>
</feature>
<protein>
    <recommendedName>
        <fullName evidence="4">Spermidine synthase</fullName>
    </recommendedName>
</protein>
<evidence type="ECO:0008006" key="4">
    <source>
        <dbReference type="Google" id="ProtNLM"/>
    </source>
</evidence>
<name>A0A495XW41_9MICO</name>
<organism evidence="2 3">
    <name type="scientific">Terracoccus luteus</name>
    <dbReference type="NCBI Taxonomy" id="53356"/>
    <lineage>
        <taxon>Bacteria</taxon>
        <taxon>Bacillati</taxon>
        <taxon>Actinomycetota</taxon>
        <taxon>Actinomycetes</taxon>
        <taxon>Micrococcales</taxon>
        <taxon>Intrasporangiaceae</taxon>
        <taxon>Terracoccus</taxon>
    </lineage>
</organism>
<comment type="caution">
    <text evidence="2">The sequence shown here is derived from an EMBL/GenBank/DDBJ whole genome shotgun (WGS) entry which is preliminary data.</text>
</comment>
<keyword evidence="3" id="KW-1185">Reference proteome</keyword>
<dbReference type="CDD" id="cd02440">
    <property type="entry name" value="AdoMet_MTases"/>
    <property type="match status" value="1"/>
</dbReference>
<sequence length="298" mass="31449">MSARRRQGPRGTASTGANDTAATGADTPGDPDRIRFERDEHGGVTVVMDGSPQSYVQPDEPTLLVFEYVQHLALVVDALSPEAPAPLAVTHVGGAGLTLPRWVEAVRPGSPQIVLEPDAGLTQRVRTEVPLPRRHRIRVRAQDGRAGVAALADASADVVVTDAYAGGRVPAELVGAAFATEVARVLRPGGAALWNLADEPGMRWVARVVATMSVSLPHVALLATHEVLKGRRFGNSVLVASAEPLPLDRLRRDVARAALPTGMRDGVALTRLLAGARNFAEVGEPSPPPPHAGGWRVR</sequence>
<dbReference type="InterPro" id="IPR029063">
    <property type="entry name" value="SAM-dependent_MTases_sf"/>
</dbReference>
<dbReference type="RefSeq" id="WP_338067391.1">
    <property type="nucleotide sequence ID" value="NZ_RBXT01000001.1"/>
</dbReference>
<evidence type="ECO:0000313" key="2">
    <source>
        <dbReference type="EMBL" id="RKT76683.1"/>
    </source>
</evidence>